<dbReference type="AlphaFoldDB" id="A0A7X4GPS5"/>
<evidence type="ECO:0000313" key="3">
    <source>
        <dbReference type="Proteomes" id="UP000450012"/>
    </source>
</evidence>
<protein>
    <submittedName>
        <fullName evidence="2">Exo-alpha-sialidase</fullName>
    </submittedName>
</protein>
<evidence type="ECO:0000256" key="1">
    <source>
        <dbReference type="SAM" id="SignalP"/>
    </source>
</evidence>
<dbReference type="SUPFAM" id="SSF50939">
    <property type="entry name" value="Sialidases"/>
    <property type="match status" value="1"/>
</dbReference>
<sequence length="375" mass="40439">MKRYTLLISALLAASPAYADHPAGHKVKAQLGSSAAFDRHGVLWLVGRGDHGQLELRQSSDQGQRWSAAQTITHEQVLAAGDERPRIAFGLHDEIYITYSRPLDKPYTSEVRFVRSADGGQHFSAPMTVHSDRQVITHGFASLAVDADGRVYVTWIDKRDLQSARDSGVDYSAAAQYYAVSSDGGISFGSDNKIADHGCECCRSAIALQDGRPVLMWRQLFNGNIRDHAVAELQADGQPPAIQRATFDNWALDACPHQGPSLTFSADGSRHQTWFTGEGLFYAGPSGTPVKLGNEQASNADVAVSGQQVQVVWKEFDGSATHIKAISSRDGGATWQARTLASTGGASGQPRLAKDGARIYLVWSTEADSVLTVAL</sequence>
<feature type="chain" id="PRO_5031422942" evidence="1">
    <location>
        <begin position="20"/>
        <end position="375"/>
    </location>
</feature>
<dbReference type="EMBL" id="WWCK01000003">
    <property type="protein sequence ID" value="MYM67323.1"/>
    <property type="molecule type" value="Genomic_DNA"/>
</dbReference>
<gene>
    <name evidence="2" type="ORF">GTP45_10820</name>
</gene>
<keyword evidence="3" id="KW-1185">Reference proteome</keyword>
<dbReference type="Proteomes" id="UP000450012">
    <property type="component" value="Unassembled WGS sequence"/>
</dbReference>
<feature type="signal peptide" evidence="1">
    <location>
        <begin position="1"/>
        <end position="19"/>
    </location>
</feature>
<reference evidence="2 3" key="1">
    <citation type="submission" date="2019-12" db="EMBL/GenBank/DDBJ databases">
        <title>Novel species isolated from a subtropical stream in China.</title>
        <authorList>
            <person name="Lu H."/>
        </authorList>
    </citation>
    <scope>NUCLEOTIDE SEQUENCE [LARGE SCALE GENOMIC DNA]</scope>
    <source>
        <strain evidence="2 3">FT55W</strain>
    </source>
</reference>
<name>A0A7X4GPS5_9BURK</name>
<dbReference type="RefSeq" id="WP_161013870.1">
    <property type="nucleotide sequence ID" value="NZ_WWCK01000003.1"/>
</dbReference>
<comment type="caution">
    <text evidence="2">The sequence shown here is derived from an EMBL/GenBank/DDBJ whole genome shotgun (WGS) entry which is preliminary data.</text>
</comment>
<dbReference type="CDD" id="cd15482">
    <property type="entry name" value="Sialidase_non-viral"/>
    <property type="match status" value="1"/>
</dbReference>
<organism evidence="2 3">
    <name type="scientific">Duganella rivi</name>
    <dbReference type="NCBI Taxonomy" id="2666083"/>
    <lineage>
        <taxon>Bacteria</taxon>
        <taxon>Pseudomonadati</taxon>
        <taxon>Pseudomonadota</taxon>
        <taxon>Betaproteobacteria</taxon>
        <taxon>Burkholderiales</taxon>
        <taxon>Oxalobacteraceae</taxon>
        <taxon>Telluria group</taxon>
        <taxon>Duganella</taxon>
    </lineage>
</organism>
<accession>A0A7X4GPS5</accession>
<proteinExistence type="predicted"/>
<evidence type="ECO:0000313" key="2">
    <source>
        <dbReference type="EMBL" id="MYM67323.1"/>
    </source>
</evidence>
<keyword evidence="1" id="KW-0732">Signal</keyword>
<dbReference type="InterPro" id="IPR036278">
    <property type="entry name" value="Sialidase_sf"/>
</dbReference>
<dbReference type="Gene3D" id="2.120.10.10">
    <property type="match status" value="1"/>
</dbReference>